<dbReference type="SMART" id="SM00398">
    <property type="entry name" value="HMG"/>
    <property type="match status" value="1"/>
</dbReference>
<feature type="compositionally biased region" description="Polar residues" evidence="4">
    <location>
        <begin position="71"/>
        <end position="100"/>
    </location>
</feature>
<dbReference type="EMBL" id="LWDG02000042">
    <property type="protein sequence ID" value="KAE8270645.1"/>
    <property type="molecule type" value="Genomic_DNA"/>
</dbReference>
<feature type="region of interest" description="Disordered" evidence="4">
    <location>
        <begin position="68"/>
        <end position="107"/>
    </location>
</feature>
<evidence type="ECO:0000256" key="2">
    <source>
        <dbReference type="ARBA" id="ARBA00023163"/>
    </source>
</evidence>
<dbReference type="GO" id="GO:0030154">
    <property type="term" value="P:cell differentiation"/>
    <property type="evidence" value="ECO:0007669"/>
    <property type="project" value="TreeGrafter"/>
</dbReference>
<feature type="DNA-binding region" description="HMG box" evidence="3">
    <location>
        <begin position="103"/>
        <end position="194"/>
    </location>
</feature>
<evidence type="ECO:0000259" key="5">
    <source>
        <dbReference type="PROSITE" id="PS50118"/>
    </source>
</evidence>
<feature type="compositionally biased region" description="Polar residues" evidence="4">
    <location>
        <begin position="202"/>
        <end position="226"/>
    </location>
</feature>
<feature type="region of interest" description="Disordered" evidence="4">
    <location>
        <begin position="125"/>
        <end position="156"/>
    </location>
</feature>
<dbReference type="AlphaFoldDB" id="A0A8X7NE69"/>
<dbReference type="Gene3D" id="1.10.30.10">
    <property type="entry name" value="High mobility group box domain"/>
    <property type="match status" value="1"/>
</dbReference>
<feature type="region of interest" description="Disordered" evidence="4">
    <location>
        <begin position="365"/>
        <end position="391"/>
    </location>
</feature>
<reference evidence="6" key="2">
    <citation type="journal article" date="2019" name="IMA Fungus">
        <title>Genome sequencing and comparison of five Tilletia species to identify candidate genes for the detection of regulated species infecting wheat.</title>
        <authorList>
            <person name="Nguyen H.D.T."/>
            <person name="Sultana T."/>
            <person name="Kesanakurti P."/>
            <person name="Hambleton S."/>
        </authorList>
    </citation>
    <scope>NUCLEOTIDE SEQUENCE</scope>
    <source>
        <strain evidence="6">DAOMC 236422</strain>
    </source>
</reference>
<keyword evidence="2" id="KW-0804">Transcription</keyword>
<dbReference type="InterPro" id="IPR036910">
    <property type="entry name" value="HMG_box_dom_sf"/>
</dbReference>
<dbReference type="InterPro" id="IPR050140">
    <property type="entry name" value="SRY-related_HMG-box_TF-like"/>
</dbReference>
<dbReference type="InterPro" id="IPR009071">
    <property type="entry name" value="HMG_box_dom"/>
</dbReference>
<organism evidence="6 7">
    <name type="scientific">Tilletia walkeri</name>
    <dbReference type="NCBI Taxonomy" id="117179"/>
    <lineage>
        <taxon>Eukaryota</taxon>
        <taxon>Fungi</taxon>
        <taxon>Dikarya</taxon>
        <taxon>Basidiomycota</taxon>
        <taxon>Ustilaginomycotina</taxon>
        <taxon>Exobasidiomycetes</taxon>
        <taxon>Tilletiales</taxon>
        <taxon>Tilletiaceae</taxon>
        <taxon>Tilletia</taxon>
    </lineage>
</organism>
<reference evidence="6" key="1">
    <citation type="submission" date="2016-04" db="EMBL/GenBank/DDBJ databases">
        <authorList>
            <person name="Nguyen H.D."/>
            <person name="Samba Siva P."/>
            <person name="Cullis J."/>
            <person name="Levesque C.A."/>
            <person name="Hambleton S."/>
        </authorList>
    </citation>
    <scope>NUCLEOTIDE SEQUENCE</scope>
    <source>
        <strain evidence="6">DAOMC 236422</strain>
    </source>
</reference>
<evidence type="ECO:0000256" key="4">
    <source>
        <dbReference type="SAM" id="MobiDB-lite"/>
    </source>
</evidence>
<feature type="compositionally biased region" description="Basic and acidic residues" evidence="4">
    <location>
        <begin position="140"/>
        <end position="151"/>
    </location>
</feature>
<evidence type="ECO:0000313" key="7">
    <source>
        <dbReference type="Proteomes" id="UP000078113"/>
    </source>
</evidence>
<dbReference type="PANTHER" id="PTHR10270:SF161">
    <property type="entry name" value="SEX-DETERMINING REGION Y PROTEIN"/>
    <property type="match status" value="1"/>
</dbReference>
<feature type="compositionally biased region" description="Basic and acidic residues" evidence="4">
    <location>
        <begin position="228"/>
        <end position="248"/>
    </location>
</feature>
<gene>
    <name evidence="6" type="ORF">A4X09_0g1675</name>
</gene>
<dbReference type="PROSITE" id="PS50118">
    <property type="entry name" value="HMG_BOX_2"/>
    <property type="match status" value="1"/>
</dbReference>
<dbReference type="PANTHER" id="PTHR10270">
    <property type="entry name" value="SOX TRANSCRIPTION FACTOR"/>
    <property type="match status" value="1"/>
</dbReference>
<feature type="compositionally biased region" description="Polar residues" evidence="4">
    <location>
        <begin position="381"/>
        <end position="391"/>
    </location>
</feature>
<dbReference type="CDD" id="cd01389">
    <property type="entry name" value="HMG-box_ROX1-like"/>
    <property type="match status" value="1"/>
</dbReference>
<feature type="domain" description="HMG box" evidence="5">
    <location>
        <begin position="103"/>
        <end position="194"/>
    </location>
</feature>
<dbReference type="SUPFAM" id="SSF47095">
    <property type="entry name" value="HMG-box"/>
    <property type="match status" value="1"/>
</dbReference>
<evidence type="ECO:0000256" key="3">
    <source>
        <dbReference type="PROSITE-ProRule" id="PRU00267"/>
    </source>
</evidence>
<dbReference type="GO" id="GO:0005634">
    <property type="term" value="C:nucleus"/>
    <property type="evidence" value="ECO:0007669"/>
    <property type="project" value="UniProtKB-UniRule"/>
</dbReference>
<dbReference type="Proteomes" id="UP000078113">
    <property type="component" value="Unassembled WGS sequence"/>
</dbReference>
<sequence>MSLFGLEHGPAISDFDMSQEASSQRCLGSTEHLSLQTSLFHHPAPSYNLPLEHHLWQSPWLPAKEQLLRPPTSSATTQSRTHCSTASTDKSGASSSTDGAQQPPRPPNAWILYRAAKSKEFAKAKGGLGSVVDSAPRSSRPSERSGQREGPGKGALTRTFAEMWRRERADVRRWYEDLAEQKKIDHRQQYPDYRYRPRRAQTSRAKVQPASDNTRLQGRGTVSSFRNLAEDHQPRDPEPFREPIEQRRLPTLPSAPLAQTPHPRPIPQLHGTSLHSGSGPMQFHPRFTLPSWAFPPAGAVGAAHIDSAGAWKDPESYPTQQPSSISLLSNDNANMHSKMSSVTAFYDTSQRAGQHLTFSRQDKSWSGAAVKGPSTGYPLAQGSNGLYGSHT</sequence>
<dbReference type="GO" id="GO:0001228">
    <property type="term" value="F:DNA-binding transcription activator activity, RNA polymerase II-specific"/>
    <property type="evidence" value="ECO:0007669"/>
    <property type="project" value="TreeGrafter"/>
</dbReference>
<keyword evidence="1 3" id="KW-0238">DNA-binding</keyword>
<accession>A0A8X7NE69</accession>
<evidence type="ECO:0000313" key="6">
    <source>
        <dbReference type="EMBL" id="KAE8270645.1"/>
    </source>
</evidence>
<evidence type="ECO:0000256" key="1">
    <source>
        <dbReference type="ARBA" id="ARBA00023125"/>
    </source>
</evidence>
<protein>
    <recommendedName>
        <fullName evidence="5">HMG box domain-containing protein</fullName>
    </recommendedName>
</protein>
<keyword evidence="3" id="KW-0539">Nucleus</keyword>
<proteinExistence type="predicted"/>
<feature type="region of interest" description="Disordered" evidence="4">
    <location>
        <begin position="187"/>
        <end position="248"/>
    </location>
</feature>
<name>A0A8X7NE69_9BASI</name>
<keyword evidence="7" id="KW-1185">Reference proteome</keyword>
<comment type="caution">
    <text evidence="6">The sequence shown here is derived from an EMBL/GenBank/DDBJ whole genome shotgun (WGS) entry which is preliminary data.</text>
</comment>
<dbReference type="GO" id="GO:0000978">
    <property type="term" value="F:RNA polymerase II cis-regulatory region sequence-specific DNA binding"/>
    <property type="evidence" value="ECO:0007669"/>
    <property type="project" value="TreeGrafter"/>
</dbReference>